<feature type="compositionally biased region" description="Polar residues" evidence="1">
    <location>
        <begin position="165"/>
        <end position="174"/>
    </location>
</feature>
<accession>C5KEN0</accession>
<keyword evidence="3" id="KW-1185">Reference proteome</keyword>
<feature type="region of interest" description="Disordered" evidence="1">
    <location>
        <begin position="164"/>
        <end position="247"/>
    </location>
</feature>
<dbReference type="EMBL" id="GG672363">
    <property type="protein sequence ID" value="EER17063.1"/>
    <property type="molecule type" value="Genomic_DNA"/>
</dbReference>
<dbReference type="GeneID" id="9053159"/>
<dbReference type="AlphaFoldDB" id="C5KEN0"/>
<evidence type="ECO:0000313" key="2">
    <source>
        <dbReference type="EMBL" id="EER17063.1"/>
    </source>
</evidence>
<sequence length="247" mass="27489">MSQTSELSSNAADGVLAEDLEDRPVLIKSTSTPQNGAKQQRERNLTAKWSRAFWWFAIALLSVQEALHLKDGSLGNSVDIPNACLANVELEGQPIDNVMILDLLQYFHKILWYATEYNWSVAIAVDRAIRMAIEDACRGGSRTLADCYRNLDLWSAKASEAANLSMGTPRSARSSYLGGDSPSDKPWASSSSSRRLSPSTPSRQGFKRPRDNRFPARLPPPKQQYPNSNNNDNKSSNYNKHDITPKM</sequence>
<feature type="compositionally biased region" description="Low complexity" evidence="1">
    <location>
        <begin position="184"/>
        <end position="203"/>
    </location>
</feature>
<feature type="compositionally biased region" description="Low complexity" evidence="1">
    <location>
        <begin position="227"/>
        <end position="238"/>
    </location>
</feature>
<evidence type="ECO:0000313" key="3">
    <source>
        <dbReference type="Proteomes" id="UP000007800"/>
    </source>
</evidence>
<reference evidence="2 3" key="1">
    <citation type="submission" date="2008-07" db="EMBL/GenBank/DDBJ databases">
        <authorList>
            <person name="El-Sayed N."/>
            <person name="Caler E."/>
            <person name="Inman J."/>
            <person name="Amedeo P."/>
            <person name="Hass B."/>
            <person name="Wortman J."/>
        </authorList>
    </citation>
    <scope>NUCLEOTIDE SEQUENCE [LARGE SCALE GENOMIC DNA]</scope>
    <source>
        <strain evidence="3">ATCC 50983 / TXsc</strain>
    </source>
</reference>
<protein>
    <submittedName>
        <fullName evidence="2">Uncharacterized protein</fullName>
    </submittedName>
</protein>
<name>C5KEN0_PERM5</name>
<organism evidence="3">
    <name type="scientific">Perkinsus marinus (strain ATCC 50983 / TXsc)</name>
    <dbReference type="NCBI Taxonomy" id="423536"/>
    <lineage>
        <taxon>Eukaryota</taxon>
        <taxon>Sar</taxon>
        <taxon>Alveolata</taxon>
        <taxon>Perkinsozoa</taxon>
        <taxon>Perkinsea</taxon>
        <taxon>Perkinsida</taxon>
        <taxon>Perkinsidae</taxon>
        <taxon>Perkinsus</taxon>
    </lineage>
</organism>
<evidence type="ECO:0000256" key="1">
    <source>
        <dbReference type="SAM" id="MobiDB-lite"/>
    </source>
</evidence>
<dbReference type="RefSeq" id="XP_002785267.1">
    <property type="nucleotide sequence ID" value="XM_002785221.1"/>
</dbReference>
<proteinExistence type="predicted"/>
<dbReference type="OMA" id="RTIADCY"/>
<dbReference type="OrthoDB" id="432964at2759"/>
<dbReference type="InParanoid" id="C5KEN0"/>
<gene>
    <name evidence="2" type="ORF">Pmar_PMAR026602</name>
</gene>
<dbReference type="Proteomes" id="UP000007800">
    <property type="component" value="Unassembled WGS sequence"/>
</dbReference>